<sequence>MPTSPDTVSEPTKTTLPGNSLDTEGLTNLLRQTLFADPEEQPTQAETETDTEEEETESGDEIAEDETESEESETESNVEDDNADEAEESKADDEDKQDKKLSKGVQKRIDKLVAQKKEAEAKLQALAEKLAETESQAANSPQEIVVSDKGLNPYFKLQSDTDVHAEIRNARQVRRWAEENPDGAVVAGKNGEEIEYSAEDIRKIKLNAVDALEEHLPAQMQYIQTRKQFDAEAEKTYPFWKQRSSSEYQYANALIREFPEIQKFPDFKLSIGDMIEGKRIRESKMKPTSAIKKAPSNPKQTASAPVQTSKSMKARSTEEAFRKNPNQDSLKALLAERFL</sequence>
<protein>
    <recommendedName>
        <fullName evidence="3">Scaffolding protein</fullName>
    </recommendedName>
</protein>
<accession>A0A6J7XCG9</accession>
<feature type="compositionally biased region" description="Polar residues" evidence="1">
    <location>
        <begin position="297"/>
        <end position="311"/>
    </location>
</feature>
<feature type="region of interest" description="Disordered" evidence="1">
    <location>
        <begin position="280"/>
        <end position="328"/>
    </location>
</feature>
<gene>
    <name evidence="2" type="ORF">UFOVP745_22</name>
</gene>
<reference evidence="2" key="1">
    <citation type="submission" date="2020-05" db="EMBL/GenBank/DDBJ databases">
        <authorList>
            <person name="Chiriac C."/>
            <person name="Salcher M."/>
            <person name="Ghai R."/>
            <person name="Kavagutti S V."/>
        </authorList>
    </citation>
    <scope>NUCLEOTIDE SEQUENCE</scope>
</reference>
<name>A0A6J7XCG9_9CAUD</name>
<proteinExistence type="predicted"/>
<feature type="compositionally biased region" description="Basic and acidic residues" evidence="1">
    <location>
        <begin position="96"/>
        <end position="105"/>
    </location>
</feature>
<evidence type="ECO:0008006" key="3">
    <source>
        <dbReference type="Google" id="ProtNLM"/>
    </source>
</evidence>
<dbReference type="EMBL" id="LR798348">
    <property type="protein sequence ID" value="CAB5225472.1"/>
    <property type="molecule type" value="Genomic_DNA"/>
</dbReference>
<feature type="compositionally biased region" description="Polar residues" evidence="1">
    <location>
        <begin position="1"/>
        <end position="31"/>
    </location>
</feature>
<evidence type="ECO:0000256" key="1">
    <source>
        <dbReference type="SAM" id="MobiDB-lite"/>
    </source>
</evidence>
<feature type="compositionally biased region" description="Acidic residues" evidence="1">
    <location>
        <begin position="47"/>
        <end position="95"/>
    </location>
</feature>
<evidence type="ECO:0000313" key="2">
    <source>
        <dbReference type="EMBL" id="CAB5225472.1"/>
    </source>
</evidence>
<organism evidence="2">
    <name type="scientific">uncultured Caudovirales phage</name>
    <dbReference type="NCBI Taxonomy" id="2100421"/>
    <lineage>
        <taxon>Viruses</taxon>
        <taxon>Duplodnaviria</taxon>
        <taxon>Heunggongvirae</taxon>
        <taxon>Uroviricota</taxon>
        <taxon>Caudoviricetes</taxon>
        <taxon>Peduoviridae</taxon>
        <taxon>Maltschvirus</taxon>
        <taxon>Maltschvirus maltsch</taxon>
    </lineage>
</organism>
<feature type="region of interest" description="Disordered" evidence="1">
    <location>
        <begin position="1"/>
        <end position="105"/>
    </location>
</feature>